<organism evidence="2 3">
    <name type="scientific">Bacteroides fragilis str. 3783N1-6</name>
    <dbReference type="NCBI Taxonomy" id="1339310"/>
    <lineage>
        <taxon>Bacteria</taxon>
        <taxon>Pseudomonadati</taxon>
        <taxon>Bacteroidota</taxon>
        <taxon>Bacteroidia</taxon>
        <taxon>Bacteroidales</taxon>
        <taxon>Bacteroidaceae</taxon>
        <taxon>Bacteroides</taxon>
    </lineage>
</organism>
<comment type="caution">
    <text evidence="2">The sequence shown here is derived from an EMBL/GenBank/DDBJ whole genome shotgun (WGS) entry which is preliminary data.</text>
</comment>
<feature type="transmembrane region" description="Helical" evidence="1">
    <location>
        <begin position="12"/>
        <end position="33"/>
    </location>
</feature>
<evidence type="ECO:0000313" key="2">
    <source>
        <dbReference type="EMBL" id="EYB08150.1"/>
    </source>
</evidence>
<keyword evidence="1" id="KW-1133">Transmembrane helix</keyword>
<gene>
    <name evidence="2" type="ORF">M119_3887</name>
</gene>
<keyword evidence="1" id="KW-0812">Transmembrane</keyword>
<accession>A0AB73AGC5</accession>
<dbReference type="Proteomes" id="UP000021175">
    <property type="component" value="Unassembled WGS sequence"/>
</dbReference>
<name>A0AB73AGC5_BACFG</name>
<evidence type="ECO:0008006" key="4">
    <source>
        <dbReference type="Google" id="ProtNLM"/>
    </source>
</evidence>
<reference evidence="2 3" key="1">
    <citation type="submission" date="2014-02" db="EMBL/GenBank/DDBJ databases">
        <authorList>
            <person name="Sears C."/>
            <person name="Carroll K."/>
            <person name="Sack B.R."/>
            <person name="Qadri F."/>
            <person name="Myers L.L."/>
            <person name="Chung G.-T."/>
            <person name="Escheverria P."/>
            <person name="Fraser C.M."/>
            <person name="Sadzewicz L."/>
            <person name="Shefchek K.A."/>
            <person name="Tallon L."/>
            <person name="Das S.P."/>
            <person name="Daugherty S."/>
            <person name="Mongodin E.F."/>
        </authorList>
    </citation>
    <scope>NUCLEOTIDE SEQUENCE [LARGE SCALE GENOMIC DNA]</scope>
    <source>
        <strain evidence="2 3">3783N1-6</strain>
    </source>
</reference>
<dbReference type="AlphaFoldDB" id="A0AB73AGC5"/>
<evidence type="ECO:0000256" key="1">
    <source>
        <dbReference type="SAM" id="Phobius"/>
    </source>
</evidence>
<protein>
    <recommendedName>
        <fullName evidence="4">Transmembrane protein</fullName>
    </recommendedName>
</protein>
<sequence length="38" mass="4241">MGLHRLFQTISMHGEITLVFQLGITASAFGFVYDLVNL</sequence>
<proteinExistence type="predicted"/>
<keyword evidence="1" id="KW-0472">Membrane</keyword>
<dbReference type="EMBL" id="JGEU01000044">
    <property type="protein sequence ID" value="EYB08150.1"/>
    <property type="molecule type" value="Genomic_DNA"/>
</dbReference>
<evidence type="ECO:0000313" key="3">
    <source>
        <dbReference type="Proteomes" id="UP000021175"/>
    </source>
</evidence>